<evidence type="ECO:0000313" key="6">
    <source>
        <dbReference type="EMBL" id="MCD9638970.1"/>
    </source>
</evidence>
<feature type="compositionally biased region" description="Basic and acidic residues" evidence="5">
    <location>
        <begin position="122"/>
        <end position="139"/>
    </location>
</feature>
<reference evidence="6 7" key="1">
    <citation type="journal article" date="2021" name="BMC Genomics">
        <title>Datura genome reveals duplications of psychoactive alkaloid biosynthetic genes and high mutation rate following tissue culture.</title>
        <authorList>
            <person name="Rajewski A."/>
            <person name="Carter-House D."/>
            <person name="Stajich J."/>
            <person name="Litt A."/>
        </authorList>
    </citation>
    <scope>NUCLEOTIDE SEQUENCE [LARGE SCALE GENOMIC DNA]</scope>
    <source>
        <strain evidence="6">AR-01</strain>
    </source>
</reference>
<keyword evidence="7" id="KW-1185">Reference proteome</keyword>
<feature type="compositionally biased region" description="Basic and acidic residues" evidence="5">
    <location>
        <begin position="216"/>
        <end position="246"/>
    </location>
</feature>
<dbReference type="EMBL" id="JACEIK010002809">
    <property type="protein sequence ID" value="MCD9638970.1"/>
    <property type="molecule type" value="Genomic_DNA"/>
</dbReference>
<comment type="subcellular location">
    <subcellularLocation>
        <location evidence="1">Nucleus</location>
    </subcellularLocation>
</comment>
<evidence type="ECO:0000256" key="3">
    <source>
        <dbReference type="ARBA" id="ARBA00023204"/>
    </source>
</evidence>
<dbReference type="InterPro" id="IPR039776">
    <property type="entry name" value="Pds5"/>
</dbReference>
<keyword evidence="4" id="KW-0539">Nucleus</keyword>
<proteinExistence type="predicted"/>
<dbReference type="PANTHER" id="PTHR12663">
    <property type="entry name" value="ANDROGEN INDUCED INHIBITOR OF PROLIFERATION AS3 / PDS5-RELATED"/>
    <property type="match status" value="1"/>
</dbReference>
<gene>
    <name evidence="6" type="ORF">HAX54_023193</name>
</gene>
<dbReference type="Proteomes" id="UP000823775">
    <property type="component" value="Unassembled WGS sequence"/>
</dbReference>
<comment type="caution">
    <text evidence="6">The sequence shown here is derived from an EMBL/GenBank/DDBJ whole genome shotgun (WGS) entry which is preliminary data.</text>
</comment>
<feature type="region of interest" description="Disordered" evidence="5">
    <location>
        <begin position="97"/>
        <end position="156"/>
    </location>
</feature>
<keyword evidence="3" id="KW-0234">DNA repair</keyword>
<organism evidence="6 7">
    <name type="scientific">Datura stramonium</name>
    <name type="common">Jimsonweed</name>
    <name type="synonym">Common thornapple</name>
    <dbReference type="NCBI Taxonomy" id="4076"/>
    <lineage>
        <taxon>Eukaryota</taxon>
        <taxon>Viridiplantae</taxon>
        <taxon>Streptophyta</taxon>
        <taxon>Embryophyta</taxon>
        <taxon>Tracheophyta</taxon>
        <taxon>Spermatophyta</taxon>
        <taxon>Magnoliopsida</taxon>
        <taxon>eudicotyledons</taxon>
        <taxon>Gunneridae</taxon>
        <taxon>Pentapetalae</taxon>
        <taxon>asterids</taxon>
        <taxon>lamiids</taxon>
        <taxon>Solanales</taxon>
        <taxon>Solanaceae</taxon>
        <taxon>Solanoideae</taxon>
        <taxon>Datureae</taxon>
        <taxon>Datura</taxon>
    </lineage>
</organism>
<feature type="compositionally biased region" description="Basic and acidic residues" evidence="5">
    <location>
        <begin position="257"/>
        <end position="269"/>
    </location>
</feature>
<name>A0ABS8UYR2_DATST</name>
<protein>
    <submittedName>
        <fullName evidence="6">Uncharacterized protein</fullName>
    </submittedName>
</protein>
<sequence length="320" mass="36041">MASPISSKLGEKVLEECAAIVRPYLSEALKSMSLGPYDAEIVVSICNKMPKGEEMMVNENAPDTVHPVKVGPSEAKFCEPAWHDDTHREKLKDSCTTDIMKSDNPEDVQPATNAEVSSKSNKLTERKSESSIKNEEGNIKKHKKPSLQQIDGMKQQNKEITIMMHNIEESGDKDSTKARAIKDHGEELVGAKIKVVYVDGDIERLKLYKERWEILEDHSSQKVDTHREQLKDTRTTKPENPDDGTKAEVILARRNKPGRDSRKNESASKCVAECKAEFSMKSEEVSLQQIHGMKQRKKKTAIKIYDFEESGDKVDTKTAQ</sequence>
<dbReference type="PANTHER" id="PTHR12663:SF69">
    <property type="entry name" value="SISTER CHROMATID COHESION PROTEIN PDS5 HOMOLOG E"/>
    <property type="match status" value="1"/>
</dbReference>
<keyword evidence="2" id="KW-0227">DNA damage</keyword>
<evidence type="ECO:0000256" key="5">
    <source>
        <dbReference type="SAM" id="MobiDB-lite"/>
    </source>
</evidence>
<feature type="compositionally biased region" description="Polar residues" evidence="5">
    <location>
        <begin position="110"/>
        <end position="121"/>
    </location>
</feature>
<evidence type="ECO:0000313" key="7">
    <source>
        <dbReference type="Proteomes" id="UP000823775"/>
    </source>
</evidence>
<evidence type="ECO:0000256" key="4">
    <source>
        <dbReference type="ARBA" id="ARBA00023242"/>
    </source>
</evidence>
<accession>A0ABS8UYR2</accession>
<feature type="compositionally biased region" description="Polar residues" evidence="5">
    <location>
        <begin position="146"/>
        <end position="156"/>
    </location>
</feature>
<evidence type="ECO:0000256" key="1">
    <source>
        <dbReference type="ARBA" id="ARBA00004123"/>
    </source>
</evidence>
<feature type="region of interest" description="Disordered" evidence="5">
    <location>
        <begin position="216"/>
        <end position="269"/>
    </location>
</feature>
<evidence type="ECO:0000256" key="2">
    <source>
        <dbReference type="ARBA" id="ARBA00022763"/>
    </source>
</evidence>